<dbReference type="AlphaFoldDB" id="A0A1G2SFS2"/>
<sequence>MAILNTEIVGKDSPVWVGFQHFFLFIVSFLVFSLVLQLLGLPFGNFFGFFFADFWQGLRLIAVAGFFAMLVSSMILRKKILSAENPNRVVIMSLIYFTLLQVWISYSPYFGYFEDATTRYEVSGKDYFFEQPTWLLVYMGAYYFTAKMFLKWKGSNEPSLKQVMLWITLIIALLWIGGYFFVYLSELSA</sequence>
<feature type="transmembrane region" description="Helical" evidence="1">
    <location>
        <begin position="21"/>
        <end position="51"/>
    </location>
</feature>
<feature type="transmembrane region" description="Helical" evidence="1">
    <location>
        <begin position="132"/>
        <end position="150"/>
    </location>
</feature>
<comment type="caution">
    <text evidence="2">The sequence shown here is derived from an EMBL/GenBank/DDBJ whole genome shotgun (WGS) entry which is preliminary data.</text>
</comment>
<accession>A0A1G2SFS2</accession>
<evidence type="ECO:0000313" key="3">
    <source>
        <dbReference type="Proteomes" id="UP000177987"/>
    </source>
</evidence>
<feature type="transmembrane region" description="Helical" evidence="1">
    <location>
        <begin position="57"/>
        <end position="77"/>
    </location>
</feature>
<feature type="transmembrane region" description="Helical" evidence="1">
    <location>
        <begin position="162"/>
        <end position="184"/>
    </location>
</feature>
<dbReference type="EMBL" id="MHUW01000019">
    <property type="protein sequence ID" value="OHA83301.1"/>
    <property type="molecule type" value="Genomic_DNA"/>
</dbReference>
<keyword evidence="1" id="KW-0472">Membrane</keyword>
<dbReference type="STRING" id="1802727.A2937_04085"/>
<protein>
    <submittedName>
        <fullName evidence="2">Uncharacterized protein</fullName>
    </submittedName>
</protein>
<evidence type="ECO:0000256" key="1">
    <source>
        <dbReference type="SAM" id="Phobius"/>
    </source>
</evidence>
<evidence type="ECO:0000313" key="2">
    <source>
        <dbReference type="EMBL" id="OHA83301.1"/>
    </source>
</evidence>
<proteinExistence type="predicted"/>
<gene>
    <name evidence="2" type="ORF">A2937_04085</name>
</gene>
<name>A0A1G2SFS2_9BACT</name>
<dbReference type="Proteomes" id="UP000177987">
    <property type="component" value="Unassembled WGS sequence"/>
</dbReference>
<reference evidence="2 3" key="1">
    <citation type="journal article" date="2016" name="Nat. Commun.">
        <title>Thousands of microbial genomes shed light on interconnected biogeochemical processes in an aquifer system.</title>
        <authorList>
            <person name="Anantharaman K."/>
            <person name="Brown C.T."/>
            <person name="Hug L.A."/>
            <person name="Sharon I."/>
            <person name="Castelle C.J."/>
            <person name="Probst A.J."/>
            <person name="Thomas B.C."/>
            <person name="Singh A."/>
            <person name="Wilkins M.J."/>
            <person name="Karaoz U."/>
            <person name="Brodie E.L."/>
            <person name="Williams K.H."/>
            <person name="Hubbard S.S."/>
            <person name="Banfield J.F."/>
        </authorList>
    </citation>
    <scope>NUCLEOTIDE SEQUENCE [LARGE SCALE GENOMIC DNA]</scope>
</reference>
<feature type="transmembrane region" description="Helical" evidence="1">
    <location>
        <begin position="89"/>
        <end position="112"/>
    </location>
</feature>
<organism evidence="2 3">
    <name type="scientific">Candidatus Yonathbacteria bacterium RIFCSPLOWO2_01_FULL_47_33b</name>
    <dbReference type="NCBI Taxonomy" id="1802727"/>
    <lineage>
        <taxon>Bacteria</taxon>
        <taxon>Candidatus Yonathiibacteriota</taxon>
    </lineage>
</organism>
<keyword evidence="1" id="KW-1133">Transmembrane helix</keyword>
<keyword evidence="1" id="KW-0812">Transmembrane</keyword>